<evidence type="ECO:0000313" key="11">
    <source>
        <dbReference type="EMBL" id="EDN59827.1"/>
    </source>
</evidence>
<dbReference type="GO" id="GO:0005524">
    <property type="term" value="F:ATP binding"/>
    <property type="evidence" value="ECO:0007669"/>
    <property type="project" value="UniProtKB-KW"/>
</dbReference>
<keyword evidence="4" id="KW-0547">Nucleotide-binding</keyword>
<dbReference type="PROSITE" id="PS50011">
    <property type="entry name" value="PROTEIN_KINASE_DOM"/>
    <property type="match status" value="1"/>
</dbReference>
<dbReference type="InterPro" id="IPR000719">
    <property type="entry name" value="Prot_kinase_dom"/>
</dbReference>
<evidence type="ECO:0000256" key="2">
    <source>
        <dbReference type="ARBA" id="ARBA00022527"/>
    </source>
</evidence>
<feature type="compositionally biased region" description="Low complexity" evidence="9">
    <location>
        <begin position="50"/>
        <end position="60"/>
    </location>
</feature>
<dbReference type="PROSITE" id="PS00108">
    <property type="entry name" value="PROTEIN_KINASE_ST"/>
    <property type="match status" value="1"/>
</dbReference>
<gene>
    <name evidence="11" type="primary">PTK1</name>
    <name evidence="11" type="ORF">SCY_3498</name>
</gene>
<dbReference type="Proteomes" id="UP000007060">
    <property type="component" value="Unassembled WGS sequence"/>
</dbReference>
<feature type="domain" description="Protein kinase" evidence="10">
    <location>
        <begin position="196"/>
        <end position="503"/>
    </location>
</feature>
<dbReference type="PANTHER" id="PTHR24346:SF76">
    <property type="entry name" value="NON-SPECIFIC SERINE_THREONINE PROTEIN KINASE"/>
    <property type="match status" value="1"/>
</dbReference>
<dbReference type="EMBL" id="AAFW02000153">
    <property type="protein sequence ID" value="EDN59827.1"/>
    <property type="molecule type" value="Genomic_DNA"/>
</dbReference>
<evidence type="ECO:0000256" key="5">
    <source>
        <dbReference type="ARBA" id="ARBA00022777"/>
    </source>
</evidence>
<organism evidence="11 12">
    <name type="scientific">Saccharomyces cerevisiae (strain YJM789)</name>
    <name type="common">Baker's yeast</name>
    <dbReference type="NCBI Taxonomy" id="307796"/>
    <lineage>
        <taxon>Eukaryota</taxon>
        <taxon>Fungi</taxon>
        <taxon>Dikarya</taxon>
        <taxon>Ascomycota</taxon>
        <taxon>Saccharomycotina</taxon>
        <taxon>Saccharomycetes</taxon>
        <taxon>Saccharomycetales</taxon>
        <taxon>Saccharomycetaceae</taxon>
        <taxon>Saccharomyces</taxon>
    </lineage>
</organism>
<comment type="catalytic activity">
    <reaction evidence="8">
        <text>L-seryl-[protein] + ATP = O-phospho-L-seryl-[protein] + ADP + H(+)</text>
        <dbReference type="Rhea" id="RHEA:17989"/>
        <dbReference type="Rhea" id="RHEA-COMP:9863"/>
        <dbReference type="Rhea" id="RHEA-COMP:11604"/>
        <dbReference type="ChEBI" id="CHEBI:15378"/>
        <dbReference type="ChEBI" id="CHEBI:29999"/>
        <dbReference type="ChEBI" id="CHEBI:30616"/>
        <dbReference type="ChEBI" id="CHEBI:83421"/>
        <dbReference type="ChEBI" id="CHEBI:456216"/>
        <dbReference type="EC" id="2.7.11.1"/>
    </reaction>
</comment>
<sequence>MTVSHNHSTKISQQPISSVSAFKFFGKKLLSSSHGNKLKKKASLPPDFHSTSTNDSESSSPKLPNSLKTSRRANSFAHTTNSKRSLSSASTKILPPAGSSTSISRGNRHSSTSRNLSNSKFSSERLVYNPYGVSTPSTSLSSVSTSMKKDPDLGFYLHDGDSKIRMLPIPIVDPNEYLPDEMKEASIQLSDNFVFDDENKTIGWGGSCEVRKIRSKYRKKDVFALKKLNMIYNETPEKFYKRCSKEFIIAKQLSHHVHITNTFLLVKVPTTVYTTRGWGFVMELGLRDLFAMIQKSGWRSVALAEKFCIFKQVACGVKFCHDQGIAHRDLKPENVLLSPDGVCKLTDFGISDWYHTDPHDLSSPVKKCAGMIGSPPYAPPEVMFYDSKKHYDTELQQPYDPRALDCYGLGIILMTLVNNVIPFLESCSFDTGFRDYCDAYENFIRLHDRAFRNRGNYRPGPGMEYHLARNFKNGHASRVAWRLADPEAATRYTIDDLFEDPWFQGIETCVDANDKYVCKKPIIKTTTYENPRGFHIATDVAATTPTSNPFLKNRVPIRSMVDIAAHPSPTATVLASSPPPPPPAHSCASGEALFTLRETPPPQLATLTLSEEPPATPAPSAPSAPSARVRGHSPHRVVHHHLNIVNSLVHSSSAASSQVPAST</sequence>
<dbReference type="GO" id="GO:0035556">
    <property type="term" value="P:intracellular signal transduction"/>
    <property type="evidence" value="ECO:0007669"/>
    <property type="project" value="TreeGrafter"/>
</dbReference>
<dbReference type="PANTHER" id="PTHR24346">
    <property type="entry name" value="MAP/MICROTUBULE AFFINITY-REGULATING KINASE"/>
    <property type="match status" value="1"/>
</dbReference>
<protein>
    <recommendedName>
        <fullName evidence="1">non-specific serine/threonine protein kinase</fullName>
        <ecNumber evidence="1">2.7.11.1</ecNumber>
    </recommendedName>
</protein>
<dbReference type="GO" id="GO:0005737">
    <property type="term" value="C:cytoplasm"/>
    <property type="evidence" value="ECO:0007669"/>
    <property type="project" value="TreeGrafter"/>
</dbReference>
<keyword evidence="2 11" id="KW-0723">Serine/threonine-protein kinase</keyword>
<feature type="region of interest" description="Disordered" evidence="9">
    <location>
        <begin position="35"/>
        <end position="119"/>
    </location>
</feature>
<feature type="region of interest" description="Disordered" evidence="9">
    <location>
        <begin position="606"/>
        <end position="632"/>
    </location>
</feature>
<evidence type="ECO:0000256" key="3">
    <source>
        <dbReference type="ARBA" id="ARBA00022679"/>
    </source>
</evidence>
<dbReference type="OrthoDB" id="4062651at2759"/>
<dbReference type="InterPro" id="IPR011009">
    <property type="entry name" value="Kinase-like_dom_sf"/>
</dbReference>
<evidence type="ECO:0000313" key="12">
    <source>
        <dbReference type="Proteomes" id="UP000007060"/>
    </source>
</evidence>
<evidence type="ECO:0000256" key="4">
    <source>
        <dbReference type="ARBA" id="ARBA00022741"/>
    </source>
</evidence>
<dbReference type="Pfam" id="PF00069">
    <property type="entry name" value="Pkinase"/>
    <property type="match status" value="1"/>
</dbReference>
<feature type="compositionally biased region" description="Polar residues" evidence="9">
    <location>
        <begin position="98"/>
        <end position="119"/>
    </location>
</feature>
<dbReference type="GO" id="GO:0000226">
    <property type="term" value="P:microtubule cytoskeleton organization"/>
    <property type="evidence" value="ECO:0007669"/>
    <property type="project" value="TreeGrafter"/>
</dbReference>
<evidence type="ECO:0000256" key="7">
    <source>
        <dbReference type="ARBA" id="ARBA00047899"/>
    </source>
</evidence>
<proteinExistence type="predicted"/>
<keyword evidence="3" id="KW-0808">Transferase</keyword>
<dbReference type="AlphaFoldDB" id="A7A088"/>
<evidence type="ECO:0000256" key="8">
    <source>
        <dbReference type="ARBA" id="ARBA00048679"/>
    </source>
</evidence>
<evidence type="ECO:0000256" key="9">
    <source>
        <dbReference type="SAM" id="MobiDB-lite"/>
    </source>
</evidence>
<dbReference type="HOGENOM" id="CLU_009275_2_0_1"/>
<accession>A7A088</accession>
<comment type="catalytic activity">
    <reaction evidence="7">
        <text>L-threonyl-[protein] + ATP = O-phospho-L-threonyl-[protein] + ADP + H(+)</text>
        <dbReference type="Rhea" id="RHEA:46608"/>
        <dbReference type="Rhea" id="RHEA-COMP:11060"/>
        <dbReference type="Rhea" id="RHEA-COMP:11605"/>
        <dbReference type="ChEBI" id="CHEBI:15378"/>
        <dbReference type="ChEBI" id="CHEBI:30013"/>
        <dbReference type="ChEBI" id="CHEBI:30616"/>
        <dbReference type="ChEBI" id="CHEBI:61977"/>
        <dbReference type="ChEBI" id="CHEBI:456216"/>
        <dbReference type="EC" id="2.7.11.1"/>
    </reaction>
</comment>
<keyword evidence="6" id="KW-0067">ATP-binding</keyword>
<comment type="caution">
    <text evidence="11">The sequence shown here is derived from an EMBL/GenBank/DDBJ whole genome shotgun (WGS) entry which is preliminary data.</text>
</comment>
<dbReference type="EC" id="2.7.11.1" evidence="1"/>
<keyword evidence="5 11" id="KW-0418">Kinase</keyword>
<evidence type="ECO:0000256" key="6">
    <source>
        <dbReference type="ARBA" id="ARBA00022840"/>
    </source>
</evidence>
<dbReference type="GO" id="GO:0004674">
    <property type="term" value="F:protein serine/threonine kinase activity"/>
    <property type="evidence" value="ECO:0007669"/>
    <property type="project" value="UniProtKB-KW"/>
</dbReference>
<evidence type="ECO:0000256" key="1">
    <source>
        <dbReference type="ARBA" id="ARBA00012513"/>
    </source>
</evidence>
<dbReference type="Gene3D" id="1.10.510.10">
    <property type="entry name" value="Transferase(Phosphotransferase) domain 1"/>
    <property type="match status" value="1"/>
</dbReference>
<dbReference type="SUPFAM" id="SSF56112">
    <property type="entry name" value="Protein kinase-like (PK-like)"/>
    <property type="match status" value="1"/>
</dbReference>
<feature type="compositionally biased region" description="Polar residues" evidence="9">
    <location>
        <begin position="61"/>
        <end position="91"/>
    </location>
</feature>
<dbReference type="SMART" id="SM00220">
    <property type="entry name" value="S_TKc"/>
    <property type="match status" value="1"/>
</dbReference>
<reference evidence="11 12" key="1">
    <citation type="journal article" date="2007" name="Proc. Natl. Acad. Sci. U.S.A.">
        <title>Genome sequencing and comparative analysis of Saccharomyces cerevisiae strain YJM789.</title>
        <authorList>
            <person name="Wei W."/>
            <person name="McCusker J.H."/>
            <person name="Hyman R.W."/>
            <person name="Jones T."/>
            <person name="Ning Y."/>
            <person name="Cao Z."/>
            <person name="Gu Z."/>
            <person name="Bruno D."/>
            <person name="Miranda M."/>
            <person name="Nguyen M."/>
            <person name="Wilhelmy J."/>
            <person name="Komp C."/>
            <person name="Tamse R."/>
            <person name="Wang X."/>
            <person name="Jia P."/>
            <person name="Luedi P."/>
            <person name="Oefner P.J."/>
            <person name="David L."/>
            <person name="Dietrich F.S."/>
            <person name="Li Y."/>
            <person name="Davis R.W."/>
            <person name="Steinmetz L.M."/>
        </authorList>
    </citation>
    <scope>NUCLEOTIDE SEQUENCE [LARGE SCALE GENOMIC DNA]</scope>
    <source>
        <strain evidence="11 12">YJM789</strain>
    </source>
</reference>
<dbReference type="FunFam" id="1.10.510.10:FF:000949">
    <property type="entry name" value="Serine/threonine-protein kinase PTK1/STK1"/>
    <property type="match status" value="1"/>
</dbReference>
<dbReference type="InterPro" id="IPR008271">
    <property type="entry name" value="Ser/Thr_kinase_AS"/>
</dbReference>
<evidence type="ECO:0000259" key="10">
    <source>
        <dbReference type="PROSITE" id="PS50011"/>
    </source>
</evidence>
<name>A7A088_YEAS7</name>